<name>A0A5E6MFD6_9BACT</name>
<dbReference type="Proteomes" id="UP000334923">
    <property type="component" value="Unassembled WGS sequence"/>
</dbReference>
<reference evidence="1 2" key="1">
    <citation type="submission" date="2019-09" db="EMBL/GenBank/DDBJ databases">
        <authorList>
            <person name="Cremers G."/>
        </authorList>
    </citation>
    <scope>NUCLEOTIDE SEQUENCE [LARGE SCALE GENOMIC DNA]</scope>
    <source>
        <strain evidence="1">4A</strain>
    </source>
</reference>
<dbReference type="InterPro" id="IPR037914">
    <property type="entry name" value="SpoVT-AbrB_sf"/>
</dbReference>
<gene>
    <name evidence="1" type="ORF">MAMT_02183</name>
</gene>
<dbReference type="SUPFAM" id="SSF89447">
    <property type="entry name" value="AbrB/MazE/MraZ-like"/>
    <property type="match status" value="1"/>
</dbReference>
<evidence type="ECO:0000313" key="1">
    <source>
        <dbReference type="EMBL" id="VVM08204.1"/>
    </source>
</evidence>
<dbReference type="RefSeq" id="WP_178087084.1">
    <property type="nucleotide sequence ID" value="NZ_CABFVA020000121.1"/>
</dbReference>
<dbReference type="EMBL" id="CABFVA020000121">
    <property type="protein sequence ID" value="VVM08204.1"/>
    <property type="molecule type" value="Genomic_DNA"/>
</dbReference>
<sequence length="52" mass="5348">MTSIAKVTRKGQTTVPQESRSALHLVLGDLIAGSADAAQVRAAHVPLLPIGT</sequence>
<proteinExistence type="predicted"/>
<dbReference type="Gene3D" id="2.10.260.10">
    <property type="match status" value="1"/>
</dbReference>
<evidence type="ECO:0000313" key="2">
    <source>
        <dbReference type="Proteomes" id="UP000334923"/>
    </source>
</evidence>
<keyword evidence="2" id="KW-1185">Reference proteome</keyword>
<evidence type="ECO:0008006" key="3">
    <source>
        <dbReference type="Google" id="ProtNLM"/>
    </source>
</evidence>
<dbReference type="AlphaFoldDB" id="A0A5E6MFD6"/>
<protein>
    <recommendedName>
        <fullName evidence="3">SpoVT-AbrB domain-containing protein</fullName>
    </recommendedName>
</protein>
<accession>A0A5E6MFD6</accession>
<organism evidence="1 2">
    <name type="scientific">Methylacidimicrobium tartarophylax</name>
    <dbReference type="NCBI Taxonomy" id="1041768"/>
    <lineage>
        <taxon>Bacteria</taxon>
        <taxon>Pseudomonadati</taxon>
        <taxon>Verrucomicrobiota</taxon>
        <taxon>Methylacidimicrobium</taxon>
    </lineage>
</organism>